<dbReference type="InterPro" id="IPR050416">
    <property type="entry name" value="FAD-linked_Oxidoreductase"/>
</dbReference>
<keyword evidence="3" id="KW-0274">FAD</keyword>
<proteinExistence type="inferred from homology"/>
<dbReference type="InterPro" id="IPR016166">
    <property type="entry name" value="FAD-bd_PCMH"/>
</dbReference>
<dbReference type="OrthoDB" id="415825at2759"/>
<evidence type="ECO:0000259" key="5">
    <source>
        <dbReference type="PROSITE" id="PS51387"/>
    </source>
</evidence>
<dbReference type="Proteomes" id="UP000002035">
    <property type="component" value="Unassembled WGS sequence"/>
</dbReference>
<dbReference type="RefSeq" id="XP_002842839.1">
    <property type="nucleotide sequence ID" value="XM_002842793.1"/>
</dbReference>
<dbReference type="AlphaFoldDB" id="C5G148"/>
<dbReference type="PROSITE" id="PS51387">
    <property type="entry name" value="FAD_PCMH"/>
    <property type="match status" value="1"/>
</dbReference>
<evidence type="ECO:0000313" key="7">
    <source>
        <dbReference type="Proteomes" id="UP000002035"/>
    </source>
</evidence>
<organism evidence="6 7">
    <name type="scientific">Arthroderma otae (strain ATCC MYA-4605 / CBS 113480)</name>
    <name type="common">Microsporum canis</name>
    <dbReference type="NCBI Taxonomy" id="554155"/>
    <lineage>
        <taxon>Eukaryota</taxon>
        <taxon>Fungi</taxon>
        <taxon>Dikarya</taxon>
        <taxon>Ascomycota</taxon>
        <taxon>Pezizomycotina</taxon>
        <taxon>Eurotiomycetes</taxon>
        <taxon>Eurotiomycetidae</taxon>
        <taxon>Onygenales</taxon>
        <taxon>Arthrodermataceae</taxon>
        <taxon>Microsporum</taxon>
    </lineage>
</organism>
<dbReference type="InterPro" id="IPR036318">
    <property type="entry name" value="FAD-bd_PCMH-like_sf"/>
</dbReference>
<keyword evidence="2" id="KW-0285">Flavoprotein</keyword>
<comment type="similarity">
    <text evidence="1">Belongs to the oxygen-dependent FAD-linked oxidoreductase family.</text>
</comment>
<dbReference type="Pfam" id="PF01565">
    <property type="entry name" value="FAD_binding_4"/>
    <property type="match status" value="1"/>
</dbReference>
<dbReference type="HOGENOM" id="CLU_018354_0_1_1"/>
<dbReference type="PANTHER" id="PTHR42973">
    <property type="entry name" value="BINDING OXIDOREDUCTASE, PUTATIVE (AFU_ORTHOLOGUE AFUA_1G17690)-RELATED"/>
    <property type="match status" value="1"/>
</dbReference>
<dbReference type="InterPro" id="IPR016169">
    <property type="entry name" value="FAD-bd_PCMH_sub2"/>
</dbReference>
<dbReference type="InterPro" id="IPR016167">
    <property type="entry name" value="FAD-bd_PCMH_sub1"/>
</dbReference>
<dbReference type="InterPro" id="IPR006094">
    <property type="entry name" value="Oxid_FAD_bind_N"/>
</dbReference>
<dbReference type="SUPFAM" id="SSF56176">
    <property type="entry name" value="FAD-binding/transporter-associated domain-like"/>
    <property type="match status" value="1"/>
</dbReference>
<dbReference type="STRING" id="554155.C5G148"/>
<evidence type="ECO:0000256" key="1">
    <source>
        <dbReference type="ARBA" id="ARBA00005466"/>
    </source>
</evidence>
<protein>
    <submittedName>
        <fullName evidence="6">FAD binding domain-containing protein</fullName>
    </submittedName>
</protein>
<dbReference type="EMBL" id="DS995709">
    <property type="protein sequence ID" value="EEQ35851.1"/>
    <property type="molecule type" value="Genomic_DNA"/>
</dbReference>
<dbReference type="GeneID" id="9224053"/>
<evidence type="ECO:0000313" key="6">
    <source>
        <dbReference type="EMBL" id="EEQ35851.1"/>
    </source>
</evidence>
<sequence length="473" mass="51591">MDDIKEELLSRLSGSSVVTVHGDANWENAQKRWTQYRRQLPAAVVKPANEEDVIKTITYAVHSKRPFVVRGGGHSNGFSTIGGPGIVIDLSRMRNASVNVERQTLVAQGGATMGDGVAAAASVGLAITTGTCNEVGLLGAALGGGIGRFLGHWGYAADTIISMRVAVVDGNGTVRIVEASREANPDLFWALRGSGHMFGVVVEATFQAFPWSHETWHSCLVFRPCDAGLVAEAIDQVSYRGGMQGRLVFCAPNSQPVILLQLWYLGKPEEAASRFQPLLDLPSVTDHPLQFIGRLIPYANLNDSSERICNYAGRKNLAAFGMKTMSAASCTAALTVYTDFITKHPEAAKTHILIEFYSMHVVKELDPEGEETSISREMRKDVKYWVMPLAWYEDAALDHACAGLNQAVREAFLSQPDGTRATSVGYVSMPFEDDTADSVFGGKERRQKLHNIKQKWDPLGVIRGIIRLTPLVN</sequence>
<dbReference type="Gene3D" id="3.30.465.10">
    <property type="match status" value="1"/>
</dbReference>
<evidence type="ECO:0000256" key="2">
    <source>
        <dbReference type="ARBA" id="ARBA00022630"/>
    </source>
</evidence>
<keyword evidence="7" id="KW-1185">Reference proteome</keyword>
<accession>C5G148</accession>
<gene>
    <name evidence="6" type="ORF">MCYG_08670</name>
</gene>
<keyword evidence="4" id="KW-0560">Oxidoreductase</keyword>
<dbReference type="GO" id="GO:0016491">
    <property type="term" value="F:oxidoreductase activity"/>
    <property type="evidence" value="ECO:0007669"/>
    <property type="project" value="UniProtKB-KW"/>
</dbReference>
<evidence type="ECO:0000256" key="4">
    <source>
        <dbReference type="ARBA" id="ARBA00023002"/>
    </source>
</evidence>
<dbReference type="eggNOG" id="ENOG502RGYQ">
    <property type="taxonomic scope" value="Eukaryota"/>
</dbReference>
<dbReference type="Gene3D" id="3.40.462.20">
    <property type="match status" value="1"/>
</dbReference>
<evidence type="ECO:0000256" key="3">
    <source>
        <dbReference type="ARBA" id="ARBA00022827"/>
    </source>
</evidence>
<dbReference type="GO" id="GO:0071949">
    <property type="term" value="F:FAD binding"/>
    <property type="evidence" value="ECO:0007669"/>
    <property type="project" value="InterPro"/>
</dbReference>
<dbReference type="VEuPathDB" id="FungiDB:MCYG_08670"/>
<reference evidence="7" key="1">
    <citation type="journal article" date="2012" name="MBio">
        <title>Comparative genome analysis of Trichophyton rubrum and related dermatophytes reveals candidate genes involved in infection.</title>
        <authorList>
            <person name="Martinez D.A."/>
            <person name="Oliver B.G."/>
            <person name="Graeser Y."/>
            <person name="Goldberg J.M."/>
            <person name="Li W."/>
            <person name="Martinez-Rossi N.M."/>
            <person name="Monod M."/>
            <person name="Shelest E."/>
            <person name="Barton R.C."/>
            <person name="Birch E."/>
            <person name="Brakhage A.A."/>
            <person name="Chen Z."/>
            <person name="Gurr S.J."/>
            <person name="Heiman D."/>
            <person name="Heitman J."/>
            <person name="Kosti I."/>
            <person name="Rossi A."/>
            <person name="Saif S."/>
            <person name="Samalova M."/>
            <person name="Saunders C.W."/>
            <person name="Shea T."/>
            <person name="Summerbell R.C."/>
            <person name="Xu J."/>
            <person name="Young S."/>
            <person name="Zeng Q."/>
            <person name="Birren B.W."/>
            <person name="Cuomo C.A."/>
            <person name="White T.C."/>
        </authorList>
    </citation>
    <scope>NUCLEOTIDE SEQUENCE [LARGE SCALE GENOMIC DNA]</scope>
    <source>
        <strain evidence="7">ATCC MYA-4605 / CBS 113480</strain>
    </source>
</reference>
<dbReference type="PANTHER" id="PTHR42973:SF7">
    <property type="entry name" value="FAD-BINDING PCMH-TYPE DOMAIN-CONTAINING PROTEIN"/>
    <property type="match status" value="1"/>
</dbReference>
<dbReference type="OMA" id="VMPLAWY"/>
<feature type="domain" description="FAD-binding PCMH-type" evidence="5">
    <location>
        <begin position="37"/>
        <end position="211"/>
    </location>
</feature>
<name>C5G148_ARTOC</name>
<dbReference type="Gene3D" id="3.30.43.10">
    <property type="entry name" value="Uridine Diphospho-n-acetylenolpyruvylglucosamine Reductase, domain 2"/>
    <property type="match status" value="1"/>
</dbReference>